<evidence type="ECO:0000256" key="11">
    <source>
        <dbReference type="ARBA" id="ARBA00023157"/>
    </source>
</evidence>
<dbReference type="PANTHER" id="PTHR12011">
    <property type="entry name" value="ADHESION G-PROTEIN COUPLED RECEPTOR"/>
    <property type="match status" value="1"/>
</dbReference>
<dbReference type="SMART" id="SM00179">
    <property type="entry name" value="EGF_CA"/>
    <property type="match status" value="2"/>
</dbReference>
<dbReference type="PROSITE" id="PS50287">
    <property type="entry name" value="SRCR_2"/>
    <property type="match status" value="2"/>
</dbReference>
<dbReference type="FunFam" id="3.10.250.10:FF:000007">
    <property type="entry name" value="Soluble scavenger receptor cysteine-rich domain-containing protein SSC5D"/>
    <property type="match status" value="1"/>
</dbReference>
<dbReference type="InterPro" id="IPR001740">
    <property type="entry name" value="GPCR_2_EMR1-like_rcpt"/>
</dbReference>
<evidence type="ECO:0000259" key="23">
    <source>
        <dbReference type="PROSITE" id="PS50261"/>
    </source>
</evidence>
<keyword evidence="6 20" id="KW-0732">Signal</keyword>
<proteinExistence type="inferred from homology"/>
<dbReference type="PRINTS" id="PR01128">
    <property type="entry name" value="EMR1HORMONER"/>
</dbReference>
<dbReference type="PROSITE" id="PS00420">
    <property type="entry name" value="SRCR_1"/>
    <property type="match status" value="1"/>
</dbReference>
<feature type="disulfide bond" evidence="18">
    <location>
        <begin position="52"/>
        <end position="116"/>
    </location>
</feature>
<sequence>MQIVFSTILWGALVLWKGAEQTGDFKVRLVNGKDSCSGRVEVFHDNRWGTVCDDGWDMNDARVVCREVDCGSAKSAPGKAHFGEGTGKVWMSRIQCSGHEGSLKDCSNPAFGLHSCPHSQDAGVVCSGVFKVRLVNGTDSCSGRVEVFHDNKWGTVCSVDWDMDDATVVCRQLGCGSAKEAKGDGYFGPGTGEIWSIQCSGSEGSIEECSQNRTVDNKCSHSQDAGVVCSDIDECTDTSVCGPNANCSNTVGGYTCSCHHGYRAPPGVTLTNSNHPCQGIDECTDTSVCGPNANCSNTVGSYTCSCHHGYRAPPGVTLTSAIHHCQGGTEGKGKCKSKSVERCQRDSLDNLDNLLDNSSSMTPETLLNVTLAAVDLLSQWKEEVREKEIDVALKIPKKLALALVKPTQTQHRESITTEKIEVQTFAIGPEVNLRETPQLKSRDNLLKIDLLAIAKNNNGSGAVVFIAYANMEDVLKAEFFHTERKTNKTMMSNVVSASLPNTKNTTLPEPVNFTLRHLTQVDPKGQLTCVYWNQSRWIVDGCELTESNSSYTVCTCIHLSTFALIMQTDRPPEDDIILKWISMIAVSVGLLFLALAILTFILFRWNPKVSNTARLNLSICLFLAHLLLLLVQSFLSHIHPHKLVCAVISGVLHFLFLSSFVWMFLEALQLFLLVRNLQEVRVIQQEGIHWGFLLLIGYGIPCLVVCMSAGVVPKGYGNDQCWLDTEKGFRWSFLGPVCFVLAVNVILFITIIGYLRFALAGRNKEISKLKDTRMLVLKAIFQFIILGCPWIFGFFVNKHKVLEYLFLLTTSQQGTFIFLVHCVFRKEVQEQYRKWWKNICGSKDASESSHSFTTFTTSQTATK</sequence>
<dbReference type="Pfam" id="PF01825">
    <property type="entry name" value="GPS"/>
    <property type="match status" value="1"/>
</dbReference>
<dbReference type="EMBL" id="JAFDVH010000001">
    <property type="protein sequence ID" value="KAG7491252.1"/>
    <property type="molecule type" value="Genomic_DNA"/>
</dbReference>
<feature type="chain" id="PRO_5038811412" description="Soluble scavenger receptor cysteine-rich domain-containing protein SSC5D" evidence="20">
    <location>
        <begin position="22"/>
        <end position="863"/>
    </location>
</feature>
<dbReference type="GO" id="GO:0007189">
    <property type="term" value="P:adenylate cyclase-activating G protein-coupled receptor signaling pathway"/>
    <property type="evidence" value="ECO:0007669"/>
    <property type="project" value="TreeGrafter"/>
</dbReference>
<dbReference type="GO" id="GO:0005886">
    <property type="term" value="C:plasma membrane"/>
    <property type="evidence" value="ECO:0007669"/>
    <property type="project" value="UniProtKB-SubCell"/>
</dbReference>
<evidence type="ECO:0000256" key="3">
    <source>
        <dbReference type="ARBA" id="ARBA00022475"/>
    </source>
</evidence>
<evidence type="ECO:0000256" key="9">
    <source>
        <dbReference type="ARBA" id="ARBA00022989"/>
    </source>
</evidence>
<dbReference type="PROSITE" id="PS50221">
    <property type="entry name" value="GAIN_B"/>
    <property type="match status" value="1"/>
</dbReference>
<evidence type="ECO:0000256" key="14">
    <source>
        <dbReference type="ARBA" id="ARBA00058074"/>
    </source>
</evidence>
<comment type="caution">
    <text evidence="18">Lacks conserved residue(s) required for the propagation of feature annotation.</text>
</comment>
<feature type="transmembrane region" description="Helical" evidence="19">
    <location>
        <begin position="580"/>
        <end position="603"/>
    </location>
</feature>
<comment type="function">
    <text evidence="14">Binds to extracellular matrix proteins. Binds to pathogen-associated molecular patterns (PAMPs) present on the cell walls of Gram-positive and Gram-negative bacteria and fungi, behaving as a pattern recognition receptor (PRR). Induces bacterial and fungal aggregation and subsequent inhibition of PAMP-induced cytokine release. Does not possess intrinsic bactericidal activity. May play a role in the innate defense and homeostasis of certain epithelial surfaces.</text>
</comment>
<dbReference type="SUPFAM" id="SSF81321">
    <property type="entry name" value="Family A G protein-coupled receptor-like"/>
    <property type="match status" value="1"/>
</dbReference>
<evidence type="ECO:0000256" key="15">
    <source>
        <dbReference type="ARBA" id="ARBA00064153"/>
    </source>
</evidence>
<dbReference type="Gene3D" id="3.10.250.10">
    <property type="entry name" value="SRCR-like domain"/>
    <property type="match status" value="2"/>
</dbReference>
<dbReference type="FunFam" id="1.20.1070.10:FF:000054">
    <property type="entry name" value="Adhesion G protein-coupled receptor E3"/>
    <property type="match status" value="1"/>
</dbReference>
<dbReference type="OrthoDB" id="536948at2759"/>
<evidence type="ECO:0000256" key="19">
    <source>
        <dbReference type="SAM" id="Phobius"/>
    </source>
</evidence>
<dbReference type="GO" id="GO:0030855">
    <property type="term" value="P:epithelial cell differentiation"/>
    <property type="evidence" value="ECO:0007669"/>
    <property type="project" value="UniProtKB-ARBA"/>
</dbReference>
<dbReference type="InterPro" id="IPR001881">
    <property type="entry name" value="EGF-like_Ca-bd_dom"/>
</dbReference>
<evidence type="ECO:0000313" key="25">
    <source>
        <dbReference type="EMBL" id="KAG7491252.1"/>
    </source>
</evidence>
<comment type="subunit">
    <text evidence="15">Interacts with LGALS1 and laminin.</text>
</comment>
<evidence type="ECO:0000256" key="2">
    <source>
        <dbReference type="ARBA" id="ARBA00007343"/>
    </source>
</evidence>
<evidence type="ECO:0000256" key="6">
    <source>
        <dbReference type="ARBA" id="ARBA00022729"/>
    </source>
</evidence>
<dbReference type="CDD" id="cd00054">
    <property type="entry name" value="EGF_CA"/>
    <property type="match status" value="2"/>
</dbReference>
<evidence type="ECO:0000256" key="10">
    <source>
        <dbReference type="ARBA" id="ARBA00023136"/>
    </source>
</evidence>
<dbReference type="AlphaFoldDB" id="A0A9D3QFM8"/>
<evidence type="ECO:0000256" key="12">
    <source>
        <dbReference type="ARBA" id="ARBA00023170"/>
    </source>
</evidence>
<dbReference type="Pfam" id="PF00530">
    <property type="entry name" value="SRCR"/>
    <property type="match status" value="2"/>
</dbReference>
<dbReference type="InterPro" id="IPR001190">
    <property type="entry name" value="SRCR"/>
</dbReference>
<feature type="domain" description="GAIN-B" evidence="22">
    <location>
        <begin position="423"/>
        <end position="572"/>
    </location>
</feature>
<dbReference type="Pfam" id="PF00002">
    <property type="entry name" value="7tm_2"/>
    <property type="match status" value="1"/>
</dbReference>
<keyword evidence="3" id="KW-1003">Cell membrane</keyword>
<organism evidence="25 26">
    <name type="scientific">Megalops atlanticus</name>
    <name type="common">Tarpon</name>
    <name type="synonym">Clupea gigantea</name>
    <dbReference type="NCBI Taxonomy" id="7932"/>
    <lineage>
        <taxon>Eukaryota</taxon>
        <taxon>Metazoa</taxon>
        <taxon>Chordata</taxon>
        <taxon>Craniata</taxon>
        <taxon>Vertebrata</taxon>
        <taxon>Euteleostomi</taxon>
        <taxon>Actinopterygii</taxon>
        <taxon>Neopterygii</taxon>
        <taxon>Teleostei</taxon>
        <taxon>Elopiformes</taxon>
        <taxon>Megalopidae</taxon>
        <taxon>Megalops</taxon>
    </lineage>
</organism>
<dbReference type="PRINTS" id="PR00249">
    <property type="entry name" value="GPCRSECRETIN"/>
</dbReference>
<evidence type="ECO:0000313" key="26">
    <source>
        <dbReference type="Proteomes" id="UP001046870"/>
    </source>
</evidence>
<dbReference type="InterPro" id="IPR057244">
    <property type="entry name" value="GAIN_B"/>
</dbReference>
<evidence type="ECO:0000256" key="4">
    <source>
        <dbReference type="ARBA" id="ARBA00022536"/>
    </source>
</evidence>
<dbReference type="Pfam" id="PF07645">
    <property type="entry name" value="EGF_CA"/>
    <property type="match status" value="2"/>
</dbReference>
<keyword evidence="26" id="KW-1185">Reference proteome</keyword>
<feature type="transmembrane region" description="Helical" evidence="19">
    <location>
        <begin position="804"/>
        <end position="824"/>
    </location>
</feature>
<dbReference type="InterPro" id="IPR017981">
    <property type="entry name" value="GPCR_2-like_7TM"/>
</dbReference>
<accession>A0A9D3QFM8</accession>
<dbReference type="Proteomes" id="UP001046870">
    <property type="component" value="Chromosome 1"/>
</dbReference>
<dbReference type="PROSITE" id="PS50026">
    <property type="entry name" value="EGF_3"/>
    <property type="match status" value="2"/>
</dbReference>
<keyword evidence="4 17" id="KW-0245">EGF-like domain</keyword>
<keyword evidence="12" id="KW-0675">Receptor</keyword>
<evidence type="ECO:0000256" key="7">
    <source>
        <dbReference type="ARBA" id="ARBA00022737"/>
    </source>
</evidence>
<dbReference type="InterPro" id="IPR000742">
    <property type="entry name" value="EGF"/>
</dbReference>
<dbReference type="InterPro" id="IPR046338">
    <property type="entry name" value="GAIN_dom_sf"/>
</dbReference>
<keyword evidence="13" id="KW-0325">Glycoprotein</keyword>
<feature type="transmembrane region" description="Helical" evidence="19">
    <location>
        <begin position="647"/>
        <end position="672"/>
    </location>
</feature>
<evidence type="ECO:0000259" key="21">
    <source>
        <dbReference type="PROSITE" id="PS50026"/>
    </source>
</evidence>
<keyword evidence="9 19" id="KW-1133">Transmembrane helix</keyword>
<evidence type="ECO:0000259" key="22">
    <source>
        <dbReference type="PROSITE" id="PS50221"/>
    </source>
</evidence>
<feature type="signal peptide" evidence="20">
    <location>
        <begin position="1"/>
        <end position="21"/>
    </location>
</feature>
<reference evidence="25" key="1">
    <citation type="submission" date="2021-01" db="EMBL/GenBank/DDBJ databases">
        <authorList>
            <person name="Zahm M."/>
            <person name="Roques C."/>
            <person name="Cabau C."/>
            <person name="Klopp C."/>
            <person name="Donnadieu C."/>
            <person name="Jouanno E."/>
            <person name="Lampietro C."/>
            <person name="Louis A."/>
            <person name="Herpin A."/>
            <person name="Echchiki A."/>
            <person name="Berthelot C."/>
            <person name="Parey E."/>
            <person name="Roest-Crollius H."/>
            <person name="Braasch I."/>
            <person name="Postlethwait J."/>
            <person name="Bobe J."/>
            <person name="Montfort J."/>
            <person name="Bouchez O."/>
            <person name="Begum T."/>
            <person name="Mejri S."/>
            <person name="Adams A."/>
            <person name="Chen W.-J."/>
            <person name="Guiguen Y."/>
        </authorList>
    </citation>
    <scope>NUCLEOTIDE SEQUENCE</scope>
    <source>
        <strain evidence="25">YG-15Mar2019-1</strain>
        <tissue evidence="25">Brain</tissue>
    </source>
</reference>
<keyword evidence="7" id="KW-0677">Repeat</keyword>
<feature type="transmembrane region" description="Helical" evidence="19">
    <location>
        <begin position="615"/>
        <end position="635"/>
    </location>
</feature>
<dbReference type="PROSITE" id="PS50261">
    <property type="entry name" value="G_PROTEIN_RECEP_F2_4"/>
    <property type="match status" value="1"/>
</dbReference>
<feature type="domain" description="SRCR" evidence="24">
    <location>
        <begin position="27"/>
        <end position="127"/>
    </location>
</feature>
<dbReference type="Gene3D" id="2.60.220.50">
    <property type="match status" value="1"/>
</dbReference>
<keyword evidence="5 19" id="KW-0812">Transmembrane</keyword>
<dbReference type="PROSITE" id="PS00010">
    <property type="entry name" value="ASX_HYDROXYL"/>
    <property type="match status" value="2"/>
</dbReference>
<name>A0A9D3QFM8_MEGAT</name>
<evidence type="ECO:0000256" key="1">
    <source>
        <dbReference type="ARBA" id="ARBA00004651"/>
    </source>
</evidence>
<evidence type="ECO:0000259" key="24">
    <source>
        <dbReference type="PROSITE" id="PS50287"/>
    </source>
</evidence>
<feature type="domain" description="EGF-like" evidence="21">
    <location>
        <begin position="231"/>
        <end position="268"/>
    </location>
</feature>
<keyword evidence="11 18" id="KW-1015">Disulfide bond</keyword>
<dbReference type="SUPFAM" id="SSF56487">
    <property type="entry name" value="SRCR-like"/>
    <property type="match status" value="2"/>
</dbReference>
<dbReference type="SMART" id="SM00202">
    <property type="entry name" value="SR"/>
    <property type="match status" value="2"/>
</dbReference>
<dbReference type="InterPro" id="IPR000203">
    <property type="entry name" value="GPS"/>
</dbReference>
<dbReference type="PRINTS" id="PR00258">
    <property type="entry name" value="SPERACTRCPTR"/>
</dbReference>
<dbReference type="PANTHER" id="PTHR12011:SF469">
    <property type="entry name" value="ADHESION G PROTEIN-COUPLED RECEPTOR E1-RELATED"/>
    <property type="match status" value="1"/>
</dbReference>
<dbReference type="FunFam" id="3.10.250.10:FF:000009">
    <property type="entry name" value="WC1"/>
    <property type="match status" value="1"/>
</dbReference>
<dbReference type="InterPro" id="IPR000152">
    <property type="entry name" value="EGF-type_Asp/Asn_hydroxyl_site"/>
</dbReference>
<comment type="similarity">
    <text evidence="2">Belongs to the G-protein coupled receptor 2 family. Adhesion G-protein coupled receptor (ADGR) subfamily.</text>
</comment>
<feature type="transmembrane region" description="Helical" evidence="19">
    <location>
        <begin position="733"/>
        <end position="755"/>
    </location>
</feature>
<keyword evidence="10 19" id="KW-0472">Membrane</keyword>
<feature type="domain" description="G-protein coupled receptors family 2 profile 2" evidence="23">
    <location>
        <begin position="578"/>
        <end position="825"/>
    </location>
</feature>
<protein>
    <recommendedName>
        <fullName evidence="16">Soluble scavenger receptor cysteine-rich domain-containing protein SSC5D</fullName>
    </recommendedName>
</protein>
<feature type="disulfide bond" evidence="18">
    <location>
        <begin position="199"/>
        <end position="209"/>
    </location>
</feature>
<evidence type="ECO:0000256" key="8">
    <source>
        <dbReference type="ARBA" id="ARBA00022837"/>
    </source>
</evidence>
<dbReference type="InterPro" id="IPR036772">
    <property type="entry name" value="SRCR-like_dom_sf"/>
</dbReference>
<dbReference type="FunFam" id="2.10.25.10:FF:000038">
    <property type="entry name" value="Fibrillin 2"/>
    <property type="match status" value="2"/>
</dbReference>
<dbReference type="SUPFAM" id="SSF57196">
    <property type="entry name" value="EGF/Laminin"/>
    <property type="match status" value="2"/>
</dbReference>
<evidence type="ECO:0000256" key="5">
    <source>
        <dbReference type="ARBA" id="ARBA00022692"/>
    </source>
</evidence>
<comment type="caution">
    <text evidence="25">The sequence shown here is derived from an EMBL/GenBank/DDBJ whole genome shotgun (WGS) entry which is preliminary data.</text>
</comment>
<feature type="domain" description="SRCR" evidence="24">
    <location>
        <begin position="132"/>
        <end position="230"/>
    </location>
</feature>
<evidence type="ECO:0000256" key="13">
    <source>
        <dbReference type="ARBA" id="ARBA00023180"/>
    </source>
</evidence>
<evidence type="ECO:0000256" key="16">
    <source>
        <dbReference type="ARBA" id="ARBA00069168"/>
    </source>
</evidence>
<gene>
    <name evidence="25" type="ORF">MATL_G00001130</name>
</gene>
<dbReference type="GO" id="GO:0004930">
    <property type="term" value="F:G protein-coupled receptor activity"/>
    <property type="evidence" value="ECO:0007669"/>
    <property type="project" value="InterPro"/>
</dbReference>
<dbReference type="Gene3D" id="2.10.25.10">
    <property type="entry name" value="Laminin"/>
    <property type="match status" value="2"/>
</dbReference>
<dbReference type="SMART" id="SM00181">
    <property type="entry name" value="EGF"/>
    <property type="match status" value="2"/>
</dbReference>
<evidence type="ECO:0000256" key="20">
    <source>
        <dbReference type="SAM" id="SignalP"/>
    </source>
</evidence>
<feature type="transmembrane region" description="Helical" evidence="19">
    <location>
        <begin position="692"/>
        <end position="713"/>
    </location>
</feature>
<comment type="subcellular location">
    <subcellularLocation>
        <location evidence="1">Cell membrane</location>
        <topology evidence="1">Multi-pass membrane protein</topology>
    </subcellularLocation>
</comment>
<feature type="disulfide bond" evidence="18">
    <location>
        <begin position="96"/>
        <end position="106"/>
    </location>
</feature>
<dbReference type="InterPro" id="IPR049883">
    <property type="entry name" value="NOTCH1_EGF-like"/>
</dbReference>
<dbReference type="Gene3D" id="1.20.1070.10">
    <property type="entry name" value="Rhodopsin 7-helix transmembrane proteins"/>
    <property type="match status" value="1"/>
</dbReference>
<evidence type="ECO:0000256" key="17">
    <source>
        <dbReference type="PROSITE-ProRule" id="PRU00076"/>
    </source>
</evidence>
<keyword evidence="8" id="KW-0106">Calcium</keyword>
<feature type="transmembrane region" description="Helical" evidence="19">
    <location>
        <begin position="775"/>
        <end position="792"/>
    </location>
</feature>
<dbReference type="InterPro" id="IPR000832">
    <property type="entry name" value="GPCR_2_secretin-like"/>
</dbReference>
<feature type="domain" description="EGF-like" evidence="21">
    <location>
        <begin position="279"/>
        <end position="316"/>
    </location>
</feature>
<dbReference type="GO" id="GO:0005509">
    <property type="term" value="F:calcium ion binding"/>
    <property type="evidence" value="ECO:0007669"/>
    <property type="project" value="InterPro"/>
</dbReference>
<dbReference type="SMART" id="SM00303">
    <property type="entry name" value="GPS"/>
    <property type="match status" value="1"/>
</dbReference>
<dbReference type="GO" id="GO:0007166">
    <property type="term" value="P:cell surface receptor signaling pathway"/>
    <property type="evidence" value="ECO:0007669"/>
    <property type="project" value="InterPro"/>
</dbReference>
<evidence type="ECO:0000256" key="18">
    <source>
        <dbReference type="PROSITE-ProRule" id="PRU00196"/>
    </source>
</evidence>
<feature type="disulfide bond" evidence="18">
    <location>
        <begin position="65"/>
        <end position="126"/>
    </location>
</feature>